<dbReference type="Proteomes" id="UP001590950">
    <property type="component" value="Unassembled WGS sequence"/>
</dbReference>
<comment type="caution">
    <text evidence="1">The sequence shown here is derived from an EMBL/GenBank/DDBJ whole genome shotgun (WGS) entry which is preliminary data.</text>
</comment>
<accession>A0ABR4ALP7</accession>
<dbReference type="EMBL" id="JBEFKJ010000006">
    <property type="protein sequence ID" value="KAL2045736.1"/>
    <property type="molecule type" value="Genomic_DNA"/>
</dbReference>
<name>A0ABR4ALP7_9LECA</name>
<evidence type="ECO:0000313" key="2">
    <source>
        <dbReference type="Proteomes" id="UP001590950"/>
    </source>
</evidence>
<organism evidence="1 2">
    <name type="scientific">Stereocaulon virgatum</name>
    <dbReference type="NCBI Taxonomy" id="373712"/>
    <lineage>
        <taxon>Eukaryota</taxon>
        <taxon>Fungi</taxon>
        <taxon>Dikarya</taxon>
        <taxon>Ascomycota</taxon>
        <taxon>Pezizomycotina</taxon>
        <taxon>Lecanoromycetes</taxon>
        <taxon>OSLEUM clade</taxon>
        <taxon>Lecanoromycetidae</taxon>
        <taxon>Lecanorales</taxon>
        <taxon>Lecanorineae</taxon>
        <taxon>Stereocaulaceae</taxon>
        <taxon>Stereocaulon</taxon>
    </lineage>
</organism>
<gene>
    <name evidence="1" type="ORF">N7G274_002167</name>
</gene>
<reference evidence="1 2" key="1">
    <citation type="submission" date="2024-09" db="EMBL/GenBank/DDBJ databases">
        <title>Rethinking Asexuality: The Enigmatic Case of Functional Sexual Genes in Lepraria (Stereocaulaceae).</title>
        <authorList>
            <person name="Doellman M."/>
            <person name="Sun Y."/>
            <person name="Barcenas-Pena A."/>
            <person name="Lumbsch H.T."/>
            <person name="Grewe F."/>
        </authorList>
    </citation>
    <scope>NUCLEOTIDE SEQUENCE [LARGE SCALE GENOMIC DNA]</scope>
    <source>
        <strain evidence="1 2">Mercado 3170</strain>
    </source>
</reference>
<proteinExistence type="predicted"/>
<keyword evidence="2" id="KW-1185">Reference proteome</keyword>
<sequence>MSNYRHIRKLNGADNYSEWEVAVSYIVLTEDSSTIKTPGAGGLYRHDYAKYVAVNQKASFPTLGSLGRS</sequence>
<evidence type="ECO:0000313" key="1">
    <source>
        <dbReference type="EMBL" id="KAL2045736.1"/>
    </source>
</evidence>
<protein>
    <submittedName>
        <fullName evidence="1">Uncharacterized protein</fullName>
    </submittedName>
</protein>